<dbReference type="InterPro" id="IPR000084">
    <property type="entry name" value="PE-PGRS_N"/>
</dbReference>
<dbReference type="InterPro" id="IPR038332">
    <property type="entry name" value="PPE_sf"/>
</dbReference>
<evidence type="ECO:0000313" key="2">
    <source>
        <dbReference type="EMBL" id="EUA91892.1"/>
    </source>
</evidence>
<dbReference type="Gene3D" id="1.10.287.850">
    <property type="entry name" value="HP0062-like domain"/>
    <property type="match status" value="1"/>
</dbReference>
<dbReference type="Proteomes" id="UP000020681">
    <property type="component" value="Unassembled WGS sequence"/>
</dbReference>
<proteinExistence type="predicted"/>
<protein>
    <submittedName>
        <fullName evidence="2">PE family protein</fullName>
    </submittedName>
</protein>
<dbReference type="SUPFAM" id="SSF140459">
    <property type="entry name" value="PE/PPE dimer-like"/>
    <property type="match status" value="1"/>
</dbReference>
<keyword evidence="3" id="KW-1185">Reference proteome</keyword>
<sequence>MIDLLASPQAMTATATEVAEIGLAINQADLAVAGPTTGLAAAAADEVSEAIATLFDNYAQGYQAVSRQTAAFHDAFAQTLFAASDSYVRAEAAAVKALAGSPNQSRTCSRRCSAARKVWRHQRRRCCQGLL</sequence>
<feature type="domain" description="PE" evidence="1">
    <location>
        <begin position="5"/>
        <end position="94"/>
    </location>
</feature>
<reference evidence="2 3" key="1">
    <citation type="submission" date="2014-01" db="EMBL/GenBank/DDBJ databases">
        <authorList>
            <person name="Dobos K."/>
            <person name="Lenaerts A."/>
            <person name="Ordway D."/>
            <person name="DeGroote M.A."/>
            <person name="Parker T."/>
            <person name="Sizemore C."/>
            <person name="Tallon L.J."/>
            <person name="Sadzewicz L.K."/>
            <person name="Sengamalay N."/>
            <person name="Fraser C.M."/>
            <person name="Hine E."/>
            <person name="Shefchek K.A."/>
            <person name="Das S.P."/>
            <person name="Tettelin H."/>
        </authorList>
    </citation>
    <scope>NUCLEOTIDE SEQUENCE [LARGE SCALE GENOMIC DNA]</scope>
    <source>
        <strain evidence="2 3">Harvey</strain>
    </source>
</reference>
<comment type="caution">
    <text evidence="2">The sequence shown here is derived from an EMBL/GenBank/DDBJ whole genome shotgun (WGS) entry which is preliminary data.</text>
</comment>
<evidence type="ECO:0000259" key="1">
    <source>
        <dbReference type="Pfam" id="PF00934"/>
    </source>
</evidence>
<evidence type="ECO:0000313" key="3">
    <source>
        <dbReference type="Proteomes" id="UP000020681"/>
    </source>
</evidence>
<name>A0ABP3AL47_MYCUL</name>
<dbReference type="Pfam" id="PF00934">
    <property type="entry name" value="PE"/>
    <property type="match status" value="1"/>
</dbReference>
<gene>
    <name evidence="2" type="ORF">I551_1620</name>
</gene>
<accession>A0ABP3AL47</accession>
<dbReference type="EMBL" id="JAOL01000084">
    <property type="protein sequence ID" value="EUA91892.1"/>
    <property type="molecule type" value="Genomic_DNA"/>
</dbReference>
<organism evidence="2 3">
    <name type="scientific">Mycobacterium ulcerans str. Harvey</name>
    <dbReference type="NCBI Taxonomy" id="1299332"/>
    <lineage>
        <taxon>Bacteria</taxon>
        <taxon>Bacillati</taxon>
        <taxon>Actinomycetota</taxon>
        <taxon>Actinomycetes</taxon>
        <taxon>Mycobacteriales</taxon>
        <taxon>Mycobacteriaceae</taxon>
        <taxon>Mycobacterium</taxon>
        <taxon>Mycobacterium ulcerans group</taxon>
    </lineage>
</organism>